<dbReference type="GO" id="GO:0046872">
    <property type="term" value="F:metal ion binding"/>
    <property type="evidence" value="ECO:0007669"/>
    <property type="project" value="UniProtKB-KW"/>
</dbReference>
<reference evidence="6" key="1">
    <citation type="journal article" date="2014" name="PLoS ONE">
        <title>Transcriptome-Based Identification of ABC Transporters in the Western Tarnished Plant Bug Lygus hesperus.</title>
        <authorList>
            <person name="Hull J.J."/>
            <person name="Chaney K."/>
            <person name="Geib S.M."/>
            <person name="Fabrick J.A."/>
            <person name="Brent C.S."/>
            <person name="Walsh D."/>
            <person name="Lavine L.C."/>
        </authorList>
    </citation>
    <scope>NUCLEOTIDE SEQUENCE</scope>
</reference>
<dbReference type="CDD" id="cd00143">
    <property type="entry name" value="PP2Cc"/>
    <property type="match status" value="1"/>
</dbReference>
<dbReference type="SMART" id="SM00332">
    <property type="entry name" value="PP2Cc"/>
    <property type="match status" value="1"/>
</dbReference>
<evidence type="ECO:0000259" key="5">
    <source>
        <dbReference type="PROSITE" id="PS51746"/>
    </source>
</evidence>
<accession>A0A0A9ZBV0</accession>
<keyword evidence="1" id="KW-0479">Metal-binding</keyword>
<keyword evidence="2 4" id="KW-0378">Hydrolase</keyword>
<dbReference type="InterPro" id="IPR000222">
    <property type="entry name" value="PP2C_BS"/>
</dbReference>
<evidence type="ECO:0000256" key="4">
    <source>
        <dbReference type="RuleBase" id="RU003465"/>
    </source>
</evidence>
<gene>
    <name evidence="6" type="primary">T23F11.1_6</name>
    <name evidence="6" type="ORF">CM83_6909</name>
</gene>
<evidence type="ECO:0000256" key="2">
    <source>
        <dbReference type="ARBA" id="ARBA00022801"/>
    </source>
</evidence>
<reference evidence="7" key="3">
    <citation type="submission" date="2014-09" db="EMBL/GenBank/DDBJ databases">
        <authorList>
            <person name="Magalhaes I.L.F."/>
            <person name="Oliveira U."/>
            <person name="Santos F.R."/>
            <person name="Vidigal T.H.D.A."/>
            <person name="Brescovit A.D."/>
            <person name="Santos A.J."/>
        </authorList>
    </citation>
    <scope>NUCLEOTIDE SEQUENCE</scope>
</reference>
<dbReference type="PANTHER" id="PTHR47992">
    <property type="entry name" value="PROTEIN PHOSPHATASE"/>
    <property type="match status" value="1"/>
</dbReference>
<dbReference type="AlphaFoldDB" id="A0A0A9ZBV0"/>
<evidence type="ECO:0000313" key="7">
    <source>
        <dbReference type="EMBL" id="JAG59179.1"/>
    </source>
</evidence>
<feature type="domain" description="PPM-type phosphatase" evidence="5">
    <location>
        <begin position="76"/>
        <end position="229"/>
    </location>
</feature>
<dbReference type="InterPro" id="IPR001932">
    <property type="entry name" value="PPM-type_phosphatase-like_dom"/>
</dbReference>
<reference evidence="6" key="2">
    <citation type="submission" date="2014-07" db="EMBL/GenBank/DDBJ databases">
        <authorList>
            <person name="Hull J."/>
        </authorList>
    </citation>
    <scope>NUCLEOTIDE SEQUENCE</scope>
</reference>
<dbReference type="EMBL" id="GBHO01004324">
    <property type="protein sequence ID" value="JAG39280.1"/>
    <property type="molecule type" value="Transcribed_RNA"/>
</dbReference>
<dbReference type="InterPro" id="IPR015655">
    <property type="entry name" value="PP2C"/>
</dbReference>
<organism evidence="6">
    <name type="scientific">Lygus hesperus</name>
    <name type="common">Western plant bug</name>
    <dbReference type="NCBI Taxonomy" id="30085"/>
    <lineage>
        <taxon>Eukaryota</taxon>
        <taxon>Metazoa</taxon>
        <taxon>Ecdysozoa</taxon>
        <taxon>Arthropoda</taxon>
        <taxon>Hexapoda</taxon>
        <taxon>Insecta</taxon>
        <taxon>Pterygota</taxon>
        <taxon>Neoptera</taxon>
        <taxon>Paraneoptera</taxon>
        <taxon>Hemiptera</taxon>
        <taxon>Heteroptera</taxon>
        <taxon>Panheteroptera</taxon>
        <taxon>Cimicomorpha</taxon>
        <taxon>Miridae</taxon>
        <taxon>Mirini</taxon>
        <taxon>Lygus</taxon>
    </lineage>
</organism>
<dbReference type="Gene3D" id="3.60.40.10">
    <property type="entry name" value="PPM-type phosphatase domain"/>
    <property type="match status" value="1"/>
</dbReference>
<sequence length="229" mass="26062">MHLGKFVKKRIVGVANISWAYADIRSHQRCLNVDSRRVVTRLGMTKRWRRWRICPLFSLTQLPIKRLWMEEDDLVVVAQTSMQGWRRTMEDVAVVWLKIPGDTTGTRYFAIFDGHGGTSVAEYAGTFLIHNIMNQPEWTTDLKEAIRKGYVECDQQLREEKDPKQLISGSTALTLFIRGNQIYCGNIGDSRAVASENDQSVSCLTITNLRFLLNGRGSCLLAVMSFKTA</sequence>
<dbReference type="SUPFAM" id="SSF81606">
    <property type="entry name" value="PP2C-like"/>
    <property type="match status" value="1"/>
</dbReference>
<proteinExistence type="inferred from homology"/>
<name>A0A0A9ZBV0_LYGHE</name>
<dbReference type="PROSITE" id="PS51746">
    <property type="entry name" value="PPM_2"/>
    <property type="match status" value="1"/>
</dbReference>
<dbReference type="Pfam" id="PF00481">
    <property type="entry name" value="PP2C"/>
    <property type="match status" value="1"/>
</dbReference>
<dbReference type="PROSITE" id="PS01032">
    <property type="entry name" value="PPM_1"/>
    <property type="match status" value="1"/>
</dbReference>
<evidence type="ECO:0000256" key="1">
    <source>
        <dbReference type="ARBA" id="ARBA00022723"/>
    </source>
</evidence>
<dbReference type="EMBL" id="GBRD01006642">
    <property type="protein sequence ID" value="JAG59179.1"/>
    <property type="molecule type" value="Transcribed_RNA"/>
</dbReference>
<dbReference type="GO" id="GO:0004722">
    <property type="term" value="F:protein serine/threonine phosphatase activity"/>
    <property type="evidence" value="ECO:0007669"/>
    <property type="project" value="InterPro"/>
</dbReference>
<keyword evidence="3 4" id="KW-0904">Protein phosphatase</keyword>
<comment type="similarity">
    <text evidence="4">Belongs to the PP2C family.</text>
</comment>
<evidence type="ECO:0000256" key="3">
    <source>
        <dbReference type="ARBA" id="ARBA00022912"/>
    </source>
</evidence>
<dbReference type="InterPro" id="IPR036457">
    <property type="entry name" value="PPM-type-like_dom_sf"/>
</dbReference>
<protein>
    <recommendedName>
        <fullName evidence="5">PPM-type phosphatase domain-containing protein</fullName>
    </recommendedName>
</protein>
<evidence type="ECO:0000313" key="6">
    <source>
        <dbReference type="EMBL" id="JAG39280.1"/>
    </source>
</evidence>